<dbReference type="InterPro" id="IPR001296">
    <property type="entry name" value="Glyco_trans_1"/>
</dbReference>
<dbReference type="InterPro" id="IPR050194">
    <property type="entry name" value="Glycosyltransferase_grp1"/>
</dbReference>
<dbReference type="EMBL" id="VOQF01000005">
    <property type="protein sequence ID" value="TXC90951.1"/>
    <property type="molecule type" value="Genomic_DNA"/>
</dbReference>
<reference evidence="3 4" key="1">
    <citation type="journal article" date="2005" name="Int. J. Syst. Evol. Microbiol.">
        <title>Bacillus litoralis sp. nov., isolated from a tidal flat of the Yellow Sea in Korea.</title>
        <authorList>
            <person name="Yoon J.H."/>
            <person name="Oh T.K."/>
        </authorList>
    </citation>
    <scope>NUCLEOTIDE SEQUENCE [LARGE SCALE GENOMIC DNA]</scope>
    <source>
        <strain evidence="3 4">SW-211</strain>
    </source>
</reference>
<dbReference type="Proteomes" id="UP000321363">
    <property type="component" value="Unassembled WGS sequence"/>
</dbReference>
<sequence>MEGKLVKPQLLAKGFLFTLSYHYYPAQNRLLRLYLESGKPLNRGLQLISKVIKSKKSEVFIEAIRRSISLSDKEKRIIQARTYLQLELYEYAWNSIKSISSTESDIFILKEKILFQMRDIDEYLILLKEKKEGSSLTLEEKQELLLFASLKGKWEQRHDLALLFKIEEINQTGEVLYPNENQSIDQYLKLYSGIHKYQAFSYLMQKYELNVDVYKELIQLAIKVNDDNTSSFLPTSSTFIHDLYAAENAICKNDYLFAFNKIIDAFEKGERSLYLKSMLLKVLKHQGTGAQHQQKIARMIQTGFLDIVNTDFIDVLLKQESSAFLFQYVKVEQLTIEKFNVFIEGLVKSTSSIRIKVIEAFLNVLYHYDYQLPLDNKSFELLEETPLKNPLYKVVKGKWLIDENKIDELDSVFNSGRKKYWVYMQLIDYAFEKEKYGLSLMLANKAVKIRSFDPILIRKLASIHHRIGNLRDKLTYLKKIRFLLFGAFRAEYKIAKDEILLYEKLWTWDRQIEKIDVGTEILHVLNKSLPEVNGYTIRSKEIVHHQKNLGLEPVVVTKYGWPTKPRVTSLEHEMIDGIDHYRLHSPKNRIRLNIVPLSDYFSQYADEFLELIRKVKPKIVHAASNFQNALPALIVAKKAGIPSVYEVRGLWQDSTASKIPEFDGSDRYLMQQKYELYCCEIADRVVVIGDSLAAHLVNLGVNPGKIDIVPNGVDTSVFYPQEKNVEIIQKYKLEHKTVYGFIGSITKYEGLNDLLYAFALLKKEKNNIHFLLIGDGPALPQIREQVATLKLTNNVSIVGRVPHTEVKDFYSVIDIFPFPRINAKVCRLVTPLKPFEVMAMGKLVMVSNIPALNEMVIHEETGLMFNAEDIQALKRCLSLAPEYKELGIASREWVVKNREWSILSKLYIDVYKKIERN</sequence>
<dbReference type="PANTHER" id="PTHR45947">
    <property type="entry name" value="SULFOQUINOVOSYL TRANSFERASE SQD2"/>
    <property type="match status" value="1"/>
</dbReference>
<evidence type="ECO:0000313" key="3">
    <source>
        <dbReference type="EMBL" id="TXC90951.1"/>
    </source>
</evidence>
<dbReference type="GO" id="GO:0016757">
    <property type="term" value="F:glycosyltransferase activity"/>
    <property type="evidence" value="ECO:0007669"/>
    <property type="project" value="InterPro"/>
</dbReference>
<evidence type="ECO:0000259" key="2">
    <source>
        <dbReference type="Pfam" id="PF13439"/>
    </source>
</evidence>
<keyword evidence="3" id="KW-0808">Transferase</keyword>
<dbReference type="Gene3D" id="3.40.50.2000">
    <property type="entry name" value="Glycogen Phosphorylase B"/>
    <property type="match status" value="2"/>
</dbReference>
<keyword evidence="4" id="KW-1185">Reference proteome</keyword>
<proteinExistence type="predicted"/>
<dbReference type="CDD" id="cd03794">
    <property type="entry name" value="GT4_WbuB-like"/>
    <property type="match status" value="1"/>
</dbReference>
<organism evidence="3 4">
    <name type="scientific">Metabacillus litoralis</name>
    <dbReference type="NCBI Taxonomy" id="152268"/>
    <lineage>
        <taxon>Bacteria</taxon>
        <taxon>Bacillati</taxon>
        <taxon>Bacillota</taxon>
        <taxon>Bacilli</taxon>
        <taxon>Bacillales</taxon>
        <taxon>Bacillaceae</taxon>
        <taxon>Metabacillus</taxon>
    </lineage>
</organism>
<comment type="caution">
    <text evidence="3">The sequence shown here is derived from an EMBL/GenBank/DDBJ whole genome shotgun (WGS) entry which is preliminary data.</text>
</comment>
<dbReference type="PANTHER" id="PTHR45947:SF3">
    <property type="entry name" value="SULFOQUINOVOSYL TRANSFERASE SQD2"/>
    <property type="match status" value="1"/>
</dbReference>
<feature type="domain" description="Glycosyl transferase family 1" evidence="1">
    <location>
        <begin position="727"/>
        <end position="876"/>
    </location>
</feature>
<dbReference type="Pfam" id="PF00534">
    <property type="entry name" value="Glycos_transf_1"/>
    <property type="match status" value="1"/>
</dbReference>
<dbReference type="InterPro" id="IPR028098">
    <property type="entry name" value="Glyco_trans_4-like_N"/>
</dbReference>
<protein>
    <submittedName>
        <fullName evidence="3">Glycosyltransferase</fullName>
    </submittedName>
</protein>
<dbReference type="SUPFAM" id="SSF53756">
    <property type="entry name" value="UDP-Glycosyltransferase/glycogen phosphorylase"/>
    <property type="match status" value="1"/>
</dbReference>
<evidence type="ECO:0000313" key="4">
    <source>
        <dbReference type="Proteomes" id="UP000321363"/>
    </source>
</evidence>
<dbReference type="Pfam" id="PF13439">
    <property type="entry name" value="Glyco_transf_4"/>
    <property type="match status" value="1"/>
</dbReference>
<name>A0A5C6W532_9BACI</name>
<accession>A0A5C6W532</accession>
<evidence type="ECO:0000259" key="1">
    <source>
        <dbReference type="Pfam" id="PF00534"/>
    </source>
</evidence>
<feature type="domain" description="Glycosyltransferase subfamily 4-like N-terminal" evidence="2">
    <location>
        <begin position="534"/>
        <end position="716"/>
    </location>
</feature>
<gene>
    <name evidence="3" type="ORF">FS935_08570</name>
</gene>
<dbReference type="AlphaFoldDB" id="A0A5C6W532"/>